<dbReference type="KEGG" id="mhd:Marky_1425"/>
<name>F2NMJ0_MARHT</name>
<proteinExistence type="predicted"/>
<dbReference type="STRING" id="869210.Marky_1425"/>
<accession>F2NMJ0</accession>
<sequence>MRNLNRCGWALLVGLGAGSGLLNPGYATHLKLEGLGQNWWVIPIVGLVPFVLVGGIAYLLYRAARAKGPRSKGER</sequence>
<evidence type="ECO:0000256" key="1">
    <source>
        <dbReference type="SAM" id="Phobius"/>
    </source>
</evidence>
<dbReference type="RefSeq" id="WP_013704207.1">
    <property type="nucleotide sequence ID" value="NC_015387.1"/>
</dbReference>
<evidence type="ECO:0000313" key="2">
    <source>
        <dbReference type="EMBL" id="AEB12160.1"/>
    </source>
</evidence>
<keyword evidence="1" id="KW-0472">Membrane</keyword>
<keyword evidence="1" id="KW-0812">Transmembrane</keyword>
<dbReference type="HOGENOM" id="CLU_2666799_0_0_0"/>
<keyword evidence="1" id="KW-1133">Transmembrane helix</keyword>
<reference evidence="2 3" key="1">
    <citation type="journal article" date="2012" name="Stand. Genomic Sci.">
        <title>Complete genome sequence of the aerobic, heterotroph Marinithermus hydrothermalis type strain (T1(T)) from a deep-sea hydrothermal vent chimney.</title>
        <authorList>
            <person name="Copeland A."/>
            <person name="Gu W."/>
            <person name="Yasawong M."/>
            <person name="Lapidus A."/>
            <person name="Lucas S."/>
            <person name="Deshpande S."/>
            <person name="Pagani I."/>
            <person name="Tapia R."/>
            <person name="Cheng J.F."/>
            <person name="Goodwin L.A."/>
            <person name="Pitluck S."/>
            <person name="Liolios K."/>
            <person name="Ivanova N."/>
            <person name="Mavromatis K."/>
            <person name="Mikhailova N."/>
            <person name="Pati A."/>
            <person name="Chen A."/>
            <person name="Palaniappan K."/>
            <person name="Land M."/>
            <person name="Pan C."/>
            <person name="Brambilla E.M."/>
            <person name="Rohde M."/>
            <person name="Tindall B.J."/>
            <person name="Sikorski J."/>
            <person name="Goker M."/>
            <person name="Detter J.C."/>
            <person name="Bristow J."/>
            <person name="Eisen J.A."/>
            <person name="Markowitz V."/>
            <person name="Hugenholtz P."/>
            <person name="Kyrpides N.C."/>
            <person name="Klenk H.P."/>
            <person name="Woyke T."/>
        </authorList>
    </citation>
    <scope>NUCLEOTIDE SEQUENCE [LARGE SCALE GENOMIC DNA]</scope>
    <source>
        <strain evidence="3">DSM 14884 / JCM 11576 / T1</strain>
    </source>
</reference>
<protein>
    <submittedName>
        <fullName evidence="2">Uncharacterized protein</fullName>
    </submittedName>
</protein>
<evidence type="ECO:0000313" key="3">
    <source>
        <dbReference type="Proteomes" id="UP000007030"/>
    </source>
</evidence>
<dbReference type="Proteomes" id="UP000007030">
    <property type="component" value="Chromosome"/>
</dbReference>
<gene>
    <name evidence="2" type="ordered locus">Marky_1425</name>
</gene>
<keyword evidence="3" id="KW-1185">Reference proteome</keyword>
<dbReference type="EMBL" id="CP002630">
    <property type="protein sequence ID" value="AEB12160.1"/>
    <property type="molecule type" value="Genomic_DNA"/>
</dbReference>
<feature type="transmembrane region" description="Helical" evidence="1">
    <location>
        <begin position="37"/>
        <end position="61"/>
    </location>
</feature>
<dbReference type="AlphaFoldDB" id="F2NMJ0"/>
<organism evidence="2 3">
    <name type="scientific">Marinithermus hydrothermalis (strain DSM 14884 / JCM 11576 / T1)</name>
    <dbReference type="NCBI Taxonomy" id="869210"/>
    <lineage>
        <taxon>Bacteria</taxon>
        <taxon>Thermotogati</taxon>
        <taxon>Deinococcota</taxon>
        <taxon>Deinococci</taxon>
        <taxon>Thermales</taxon>
        <taxon>Thermaceae</taxon>
        <taxon>Marinithermus</taxon>
    </lineage>
</organism>